<dbReference type="PANTHER" id="PTHR44119">
    <property type="entry name" value="MAGNESIUM-CHELATASE SUBUNIT CHLH, CHLOROPLASTIC"/>
    <property type="match status" value="1"/>
</dbReference>
<reference evidence="2" key="2">
    <citation type="journal article" date="2023" name="Int. J. Mol. Sci.">
        <title>De Novo Assembly and Annotation of 11 Diverse Shrub Willow (Salix) Genomes Reveals Novel Gene Organization in Sex-Linked Regions.</title>
        <authorList>
            <person name="Hyden B."/>
            <person name="Feng K."/>
            <person name="Yates T.B."/>
            <person name="Jawdy S."/>
            <person name="Cereghino C."/>
            <person name="Smart L.B."/>
            <person name="Muchero W."/>
        </authorList>
    </citation>
    <scope>NUCLEOTIDE SEQUENCE [LARGE SCALE GENOMIC DNA]</scope>
    <source>
        <tissue evidence="2">Shoot tip</tissue>
    </source>
</reference>
<protein>
    <recommendedName>
        <fullName evidence="1">CobN/magnesium chelatase domain-containing protein</fullName>
    </recommendedName>
</protein>
<dbReference type="AlphaFoldDB" id="A0A9Q0VJ62"/>
<name>A0A9Q0VJ62_SALVM</name>
<gene>
    <name evidence="2" type="ORF">OIU85_000429</name>
</gene>
<dbReference type="InterPro" id="IPR003672">
    <property type="entry name" value="CobN/Mg_chltase"/>
</dbReference>
<accession>A0A9Q0VJ62</accession>
<reference evidence="2" key="1">
    <citation type="submission" date="2022-11" db="EMBL/GenBank/DDBJ databases">
        <authorList>
            <person name="Hyden B.L."/>
            <person name="Feng K."/>
            <person name="Yates T."/>
            <person name="Jawdy S."/>
            <person name="Smart L.B."/>
            <person name="Muchero W."/>
        </authorList>
    </citation>
    <scope>NUCLEOTIDE SEQUENCE</scope>
    <source>
        <tissue evidence="2">Shoot tip</tissue>
    </source>
</reference>
<dbReference type="PANTHER" id="PTHR44119:SF1">
    <property type="entry name" value="MAGNESIUM-CHELATASE SUBUNIT CHLH, CHLOROPLASTIC"/>
    <property type="match status" value="1"/>
</dbReference>
<evidence type="ECO:0000259" key="1">
    <source>
        <dbReference type="Pfam" id="PF02514"/>
    </source>
</evidence>
<organism evidence="2 3">
    <name type="scientific">Salix viminalis</name>
    <name type="common">Common osier</name>
    <name type="synonym">Basket willow</name>
    <dbReference type="NCBI Taxonomy" id="40686"/>
    <lineage>
        <taxon>Eukaryota</taxon>
        <taxon>Viridiplantae</taxon>
        <taxon>Streptophyta</taxon>
        <taxon>Embryophyta</taxon>
        <taxon>Tracheophyta</taxon>
        <taxon>Spermatophyta</taxon>
        <taxon>Magnoliopsida</taxon>
        <taxon>eudicotyledons</taxon>
        <taxon>Gunneridae</taxon>
        <taxon>Pentapetalae</taxon>
        <taxon>rosids</taxon>
        <taxon>fabids</taxon>
        <taxon>Malpighiales</taxon>
        <taxon>Salicaceae</taxon>
        <taxon>Saliceae</taxon>
        <taxon>Salix</taxon>
    </lineage>
</organism>
<dbReference type="Proteomes" id="UP001151529">
    <property type="component" value="Chromosome 16"/>
</dbReference>
<sequence>MQTEKKLAITVFSFPPDKGNVGTAAYLTVFSVLKELKRDGYNVEGLLETSEALIEDIIHDIEAQFSSPNLNIAYKMGVREYQSLTPYATALEENWGKPPGNVNSDGENLLVYGKH</sequence>
<evidence type="ECO:0000313" key="2">
    <source>
        <dbReference type="EMBL" id="KAJ6749795.1"/>
    </source>
</evidence>
<evidence type="ECO:0000313" key="3">
    <source>
        <dbReference type="Proteomes" id="UP001151529"/>
    </source>
</evidence>
<dbReference type="Pfam" id="PF02514">
    <property type="entry name" value="CobN-Mg_chel"/>
    <property type="match status" value="1"/>
</dbReference>
<proteinExistence type="predicted"/>
<keyword evidence="3" id="KW-1185">Reference proteome</keyword>
<dbReference type="GO" id="GO:0009507">
    <property type="term" value="C:chloroplast"/>
    <property type="evidence" value="ECO:0007669"/>
    <property type="project" value="TreeGrafter"/>
</dbReference>
<feature type="domain" description="CobN/magnesium chelatase" evidence="1">
    <location>
        <begin position="3"/>
        <end position="113"/>
    </location>
</feature>
<dbReference type="EMBL" id="JAPFFL010000001">
    <property type="protein sequence ID" value="KAJ6749795.1"/>
    <property type="molecule type" value="Genomic_DNA"/>
</dbReference>
<dbReference type="OrthoDB" id="1539992at2759"/>
<comment type="caution">
    <text evidence="2">The sequence shown here is derived from an EMBL/GenBank/DDBJ whole genome shotgun (WGS) entry which is preliminary data.</text>
</comment>